<dbReference type="STRING" id="930129.SAMN05216352_11354"/>
<organism evidence="3 4">
    <name type="scientific">Alteribacillus bidgolensis</name>
    <dbReference type="NCBI Taxonomy" id="930129"/>
    <lineage>
        <taxon>Bacteria</taxon>
        <taxon>Bacillati</taxon>
        <taxon>Bacillota</taxon>
        <taxon>Bacilli</taxon>
        <taxon>Bacillales</taxon>
        <taxon>Bacillaceae</taxon>
        <taxon>Alteribacillus</taxon>
    </lineage>
</organism>
<keyword evidence="2" id="KW-0812">Transmembrane</keyword>
<feature type="region of interest" description="Disordered" evidence="1">
    <location>
        <begin position="32"/>
        <end position="96"/>
    </location>
</feature>
<gene>
    <name evidence="3" type="ORF">SAMN05216352_11354</name>
</gene>
<evidence type="ECO:0000256" key="1">
    <source>
        <dbReference type="SAM" id="MobiDB-lite"/>
    </source>
</evidence>
<keyword evidence="2" id="KW-1133">Transmembrane helix</keyword>
<dbReference type="Proteomes" id="UP000199017">
    <property type="component" value="Unassembled WGS sequence"/>
</dbReference>
<sequence length="183" mass="21377">MEAIFELLMNNFLFIALLIGGLISVFNRNKQQEEANKKTKQEDTNRKEIDWKTIFQQESDPNDVPGQRRPTKPVPEAEAELVKPENQEISKKHEQYKERIEELRKKRETAEEKMKNIEASPVFEEGIGDVPIAQQSGNISRSRFATISRKEAINGIIWSEILSEPKARRPHVNNFHRKYYKKS</sequence>
<dbReference type="OrthoDB" id="2967741at2"/>
<feature type="compositionally biased region" description="Basic and acidic residues" evidence="1">
    <location>
        <begin position="32"/>
        <end position="51"/>
    </location>
</feature>
<proteinExistence type="predicted"/>
<keyword evidence="2" id="KW-0472">Membrane</keyword>
<accession>A0A1G8P088</accession>
<dbReference type="RefSeq" id="WP_091587152.1">
    <property type="nucleotide sequence ID" value="NZ_FNDU01000013.1"/>
</dbReference>
<name>A0A1G8P088_9BACI</name>
<feature type="transmembrane region" description="Helical" evidence="2">
    <location>
        <begin position="7"/>
        <end position="26"/>
    </location>
</feature>
<evidence type="ECO:0000313" key="4">
    <source>
        <dbReference type="Proteomes" id="UP000199017"/>
    </source>
</evidence>
<evidence type="ECO:0000313" key="3">
    <source>
        <dbReference type="EMBL" id="SDI85658.1"/>
    </source>
</evidence>
<protein>
    <submittedName>
        <fullName evidence="3">Uncharacterized protein</fullName>
    </submittedName>
</protein>
<dbReference type="AlphaFoldDB" id="A0A1G8P088"/>
<evidence type="ECO:0000256" key="2">
    <source>
        <dbReference type="SAM" id="Phobius"/>
    </source>
</evidence>
<dbReference type="EMBL" id="FNDU01000013">
    <property type="protein sequence ID" value="SDI85658.1"/>
    <property type="molecule type" value="Genomic_DNA"/>
</dbReference>
<reference evidence="3 4" key="1">
    <citation type="submission" date="2016-10" db="EMBL/GenBank/DDBJ databases">
        <authorList>
            <person name="de Groot N.N."/>
        </authorList>
    </citation>
    <scope>NUCLEOTIDE SEQUENCE [LARGE SCALE GENOMIC DNA]</scope>
    <source>
        <strain evidence="4">P4B,CCM 7963,CECT 7998,DSM 25260,IBRC-M 10614,KCTC 13821</strain>
    </source>
</reference>
<feature type="compositionally biased region" description="Basic and acidic residues" evidence="1">
    <location>
        <begin position="80"/>
        <end position="96"/>
    </location>
</feature>
<keyword evidence="4" id="KW-1185">Reference proteome</keyword>